<accession>A0A8B8UM18</accession>
<gene>
    <name evidence="1" type="primary">COQ21</name>
    <name evidence="1" type="ORF">SPAR_B03260</name>
</gene>
<dbReference type="Pfam" id="PF23485">
    <property type="entry name" value="YBR230W-A"/>
    <property type="match status" value="1"/>
</dbReference>
<dbReference type="VEuPathDB" id="FungiDB:SPAR_B03260"/>
<reference evidence="1" key="4">
    <citation type="submission" date="2025-08" db="UniProtKB">
        <authorList>
            <consortium name="RefSeq"/>
        </authorList>
    </citation>
    <scope>IDENTIFICATION</scope>
    <source>
        <strain evidence="1">CBS432</strain>
    </source>
</reference>
<organism evidence="1">
    <name type="scientific">Saccharomyces paradoxus</name>
    <name type="common">Yeast</name>
    <name type="synonym">Saccharomyces douglasii</name>
    <dbReference type="NCBI Taxonomy" id="27291"/>
    <lineage>
        <taxon>Eukaryota</taxon>
        <taxon>Fungi</taxon>
        <taxon>Dikarya</taxon>
        <taxon>Ascomycota</taxon>
        <taxon>Saccharomycotina</taxon>
        <taxon>Saccharomycetes</taxon>
        <taxon>Saccharomycetales</taxon>
        <taxon>Saccharomycetaceae</taxon>
        <taxon>Saccharomyces</taxon>
    </lineage>
</organism>
<sequence>MRNGLYQLWCVASAARGVVRNSFARANSAMCGYVRTSTVLSQWTRDRQWEAAKALSQRARKEHATN</sequence>
<dbReference type="AlphaFoldDB" id="A0A8B8UM18"/>
<dbReference type="OrthoDB" id="4065689at2759"/>
<dbReference type="GeneID" id="54629010"/>
<reference evidence="1" key="2">
    <citation type="submission" date="2020-01" db="EMBL/GenBank/DDBJ databases">
        <title>Population-level Yeast Reference Genomes.</title>
        <authorList>
            <person name="Yue J.-X."/>
        </authorList>
    </citation>
    <scope>NUCLEOTIDE SEQUENCE</scope>
    <source>
        <strain evidence="1">CBS432</strain>
    </source>
</reference>
<name>A0A8B8UM18_SACPA</name>
<dbReference type="InterPro" id="IPR057816">
    <property type="entry name" value="YBR230W-A"/>
</dbReference>
<dbReference type="KEGG" id="spao:SPAR_B03260"/>
<protein>
    <submittedName>
        <fullName evidence="1">Coq21p</fullName>
    </submittedName>
</protein>
<proteinExistence type="predicted"/>
<dbReference type="RefSeq" id="XP_033764819.1">
    <property type="nucleotide sequence ID" value="XM_033908928.1"/>
</dbReference>
<reference evidence="1" key="3">
    <citation type="submission" date="2025-07" db="EMBL/GenBank/DDBJ databases">
        <authorList>
            <consortium name="NCBI Genome Project"/>
        </authorList>
    </citation>
    <scope>NUCLEOTIDE SEQUENCE</scope>
    <source>
        <strain evidence="1">CBS432</strain>
    </source>
</reference>
<reference evidence="1" key="1">
    <citation type="journal article" date="2017" name="Nat. Genet.">
        <title>Contrasting evolutionary genome dynamics between domesticated and wild yeasts.</title>
        <authorList>
            <person name="Yue J.X."/>
            <person name="Li J."/>
            <person name="Aigrain L."/>
            <person name="Hallin J."/>
            <person name="Persson K."/>
            <person name="Oliver K."/>
            <person name="Bergstrom A."/>
            <person name="Coupland P."/>
            <person name="Warringer J."/>
            <person name="Lagomarsino M.C."/>
            <person name="Fischer G."/>
            <person name="Durbin R."/>
            <person name="Liti G."/>
        </authorList>
    </citation>
    <scope>NUCLEOTIDE SEQUENCE</scope>
    <source>
        <strain evidence="1">CBS432</strain>
    </source>
</reference>
<evidence type="ECO:0000313" key="1">
    <source>
        <dbReference type="RefSeq" id="XP_033764819.1"/>
    </source>
</evidence>